<feature type="binding site" evidence="9">
    <location>
        <begin position="206"/>
        <end position="210"/>
    </location>
    <ligand>
        <name>ATP</name>
        <dbReference type="ChEBI" id="CHEBI:30616"/>
    </ligand>
</feature>
<feature type="binding site" evidence="9">
    <location>
        <begin position="157"/>
        <end position="159"/>
    </location>
    <ligand>
        <name>ATP</name>
        <dbReference type="ChEBI" id="CHEBI:30616"/>
    </ligand>
</feature>
<comment type="catalytic activity">
    <reaction evidence="8 9">
        <text>tRNA(Trp) + L-tryptophan + ATP = L-tryptophyl-tRNA(Trp) + AMP + diphosphate + H(+)</text>
        <dbReference type="Rhea" id="RHEA:24080"/>
        <dbReference type="Rhea" id="RHEA-COMP:9671"/>
        <dbReference type="Rhea" id="RHEA-COMP:9705"/>
        <dbReference type="ChEBI" id="CHEBI:15378"/>
        <dbReference type="ChEBI" id="CHEBI:30616"/>
        <dbReference type="ChEBI" id="CHEBI:33019"/>
        <dbReference type="ChEBI" id="CHEBI:57912"/>
        <dbReference type="ChEBI" id="CHEBI:78442"/>
        <dbReference type="ChEBI" id="CHEBI:78535"/>
        <dbReference type="ChEBI" id="CHEBI:456215"/>
        <dbReference type="EC" id="6.1.1.2"/>
    </reaction>
</comment>
<comment type="function">
    <text evidence="9">Catalyzes the attachment of tryptophan to tRNA(Trp).</text>
</comment>
<proteinExistence type="inferred from homology"/>
<dbReference type="RefSeq" id="WP_076964034.1">
    <property type="nucleotide sequence ID" value="NZ_CBCRYT010000027.1"/>
</dbReference>
<name>A0A7Y1MUI5_9PSED</name>
<dbReference type="PANTHER" id="PTHR43766">
    <property type="entry name" value="TRYPTOPHAN--TRNA LIGASE, MITOCHONDRIAL"/>
    <property type="match status" value="1"/>
</dbReference>
<dbReference type="NCBIfam" id="TIGR00233">
    <property type="entry name" value="trpS"/>
    <property type="match status" value="1"/>
</dbReference>
<organism evidence="11 12">
    <name type="scientific">Pseudomonas gessardii</name>
    <dbReference type="NCBI Taxonomy" id="78544"/>
    <lineage>
        <taxon>Bacteria</taxon>
        <taxon>Pseudomonadati</taxon>
        <taxon>Pseudomonadota</taxon>
        <taxon>Gammaproteobacteria</taxon>
        <taxon>Pseudomonadales</taxon>
        <taxon>Pseudomonadaceae</taxon>
        <taxon>Pseudomonas</taxon>
    </lineage>
</organism>
<dbReference type="InterPro" id="IPR002305">
    <property type="entry name" value="aa-tRNA-synth_Ic"/>
</dbReference>
<feature type="binding site" evidence="9">
    <location>
        <begin position="12"/>
        <end position="14"/>
    </location>
    <ligand>
        <name>ATP</name>
        <dbReference type="ChEBI" id="CHEBI:30616"/>
    </ligand>
</feature>
<comment type="caution">
    <text evidence="11">The sequence shown here is derived from an EMBL/GenBank/DDBJ whole genome shotgun (WGS) entry which is preliminary data.</text>
</comment>
<dbReference type="Pfam" id="PF00579">
    <property type="entry name" value="tRNA-synt_1b"/>
    <property type="match status" value="1"/>
</dbReference>
<accession>A0A7Y1MUI5</accession>
<evidence type="ECO:0000256" key="10">
    <source>
        <dbReference type="RuleBase" id="RU363036"/>
    </source>
</evidence>
<evidence type="ECO:0000256" key="1">
    <source>
        <dbReference type="ARBA" id="ARBA00005594"/>
    </source>
</evidence>
<comment type="subcellular location">
    <subcellularLocation>
        <location evidence="9">Cytoplasm</location>
    </subcellularLocation>
</comment>
<protein>
    <recommendedName>
        <fullName evidence="9">Tryptophan--tRNA ligase</fullName>
        <ecNumber evidence="9">6.1.1.2</ecNumber>
    </recommendedName>
    <alternativeName>
        <fullName evidence="9">Tryptophanyl-tRNA synthetase</fullName>
        <shortName evidence="9">TrpRS</shortName>
    </alternativeName>
</protein>
<dbReference type="OrthoDB" id="9801042at2"/>
<evidence type="ECO:0000256" key="8">
    <source>
        <dbReference type="ARBA" id="ARBA00049929"/>
    </source>
</evidence>
<evidence type="ECO:0000256" key="9">
    <source>
        <dbReference type="HAMAP-Rule" id="MF_00140"/>
    </source>
</evidence>
<keyword evidence="2 9" id="KW-0963">Cytoplasm</keyword>
<dbReference type="PANTHER" id="PTHR43766:SF1">
    <property type="entry name" value="TRYPTOPHAN--TRNA LIGASE, MITOCHONDRIAL"/>
    <property type="match status" value="1"/>
</dbReference>
<dbReference type="CDD" id="cd00806">
    <property type="entry name" value="TrpRS_core"/>
    <property type="match status" value="1"/>
</dbReference>
<dbReference type="Gene3D" id="1.10.240.10">
    <property type="entry name" value="Tyrosyl-Transfer RNA Synthetase"/>
    <property type="match status" value="1"/>
</dbReference>
<dbReference type="HAMAP" id="MF_00140_B">
    <property type="entry name" value="Trp_tRNA_synth_B"/>
    <property type="match status" value="1"/>
</dbReference>
<dbReference type="AlphaFoldDB" id="A0A7Y1MUI5"/>
<dbReference type="InterPro" id="IPR014729">
    <property type="entry name" value="Rossmann-like_a/b/a_fold"/>
</dbReference>
<feature type="binding site" evidence="9">
    <location>
        <begin position="20"/>
        <end position="21"/>
    </location>
    <ligand>
        <name>ATP</name>
        <dbReference type="ChEBI" id="CHEBI:30616"/>
    </ligand>
</feature>
<dbReference type="PRINTS" id="PR01039">
    <property type="entry name" value="TRNASYNTHTRP"/>
</dbReference>
<keyword evidence="6 9" id="KW-0648">Protein biosynthesis</keyword>
<sequence length="451" mass="49513">MTTRTRILTGITTTGTPHLGNYAGAIRPAILASQDANADSFYFLADYHSLIKCDDPQRIQRSRMEIAATWLAGGLDVERVTFYRQSDIPQIPELTWLLTCVAAKGLLNRAHAYKASVDKNLENGEDPDAGISMGLYSYPVLMAADILMFNAHKVPVGRDQIQHVEMARDIGQRFNHLFGKGKEFFTMPEALIEESVATLPGLDGRKMSKSYDNTIPLFTTAKDMKDAISRIVTDSRAPGEAKDPDNSHLFTLYQAFATPEQEQQLRSELLDGLGWGEAKNRLFQLLDGQLGEARERYHQLMARPSDMEDLLLVGANKARAVAAPFLQELREAVGLRSFVNPPTEVASTKKKAVKAARFVSFREDDGSFRFRLLAADGEQLLLSRNFADGKAAGAVTKQLQSGQALDVRSEALGFSVWLEGACVADSPAFADSAARDAAIDAVRVALTPIED</sequence>
<comment type="similarity">
    <text evidence="1 9 10">Belongs to the class-I aminoacyl-tRNA synthetase family.</text>
</comment>
<dbReference type="FunFam" id="1.10.240.10:FF:000005">
    <property type="entry name" value="Tryptophan--tRNA ligase"/>
    <property type="match status" value="1"/>
</dbReference>
<dbReference type="GO" id="GO:0005524">
    <property type="term" value="F:ATP binding"/>
    <property type="evidence" value="ECO:0007669"/>
    <property type="project" value="UniProtKB-UniRule"/>
</dbReference>
<evidence type="ECO:0000256" key="2">
    <source>
        <dbReference type="ARBA" id="ARBA00022490"/>
    </source>
</evidence>
<dbReference type="InterPro" id="IPR050203">
    <property type="entry name" value="Trp-tRNA_synthetase"/>
</dbReference>
<evidence type="ECO:0000256" key="5">
    <source>
        <dbReference type="ARBA" id="ARBA00022840"/>
    </source>
</evidence>
<keyword evidence="5 9" id="KW-0067">ATP-binding</keyword>
<dbReference type="NCBIfam" id="NF008923">
    <property type="entry name" value="PRK12284.1"/>
    <property type="match status" value="1"/>
</dbReference>
<feature type="short sequence motif" description="'HIGH' region" evidence="9">
    <location>
        <begin position="13"/>
        <end position="21"/>
    </location>
</feature>
<feature type="short sequence motif" description="'KMSKS' region" evidence="9">
    <location>
        <begin position="206"/>
        <end position="210"/>
    </location>
</feature>
<feature type="binding site" evidence="9">
    <location>
        <position position="145"/>
    </location>
    <ligand>
        <name>L-tryptophan</name>
        <dbReference type="ChEBI" id="CHEBI:57912"/>
    </ligand>
</feature>
<dbReference type="GO" id="GO:0005829">
    <property type="term" value="C:cytosol"/>
    <property type="evidence" value="ECO:0007669"/>
    <property type="project" value="TreeGrafter"/>
</dbReference>
<dbReference type="SUPFAM" id="SSF160113">
    <property type="entry name" value="YegP-like"/>
    <property type="match status" value="1"/>
</dbReference>
<dbReference type="Gene3D" id="2.30.29.80">
    <property type="match status" value="1"/>
</dbReference>
<dbReference type="GO" id="GO:0006436">
    <property type="term" value="P:tryptophanyl-tRNA aminoacylation"/>
    <property type="evidence" value="ECO:0007669"/>
    <property type="project" value="UniProtKB-UniRule"/>
</dbReference>
<gene>
    <name evidence="9" type="primary">trpS</name>
    <name evidence="11" type="ORF">HBO33_26000</name>
</gene>
<dbReference type="Gene3D" id="3.40.50.620">
    <property type="entry name" value="HUPs"/>
    <property type="match status" value="1"/>
</dbReference>
<dbReference type="FunFam" id="3.40.50.620:FF:000144">
    <property type="entry name" value="Tryptophan--tRNA ligase"/>
    <property type="match status" value="1"/>
</dbReference>
<keyword evidence="3 9" id="KW-0436">Ligase</keyword>
<dbReference type="InterPro" id="IPR002306">
    <property type="entry name" value="Trp-tRNA-ligase"/>
</dbReference>
<feature type="binding site" evidence="9">
    <location>
        <position position="199"/>
    </location>
    <ligand>
        <name>ATP</name>
        <dbReference type="ChEBI" id="CHEBI:30616"/>
    </ligand>
</feature>
<keyword evidence="7 9" id="KW-0030">Aminoacyl-tRNA synthetase</keyword>
<dbReference type="Proteomes" id="UP000542111">
    <property type="component" value="Unassembled WGS sequence"/>
</dbReference>
<evidence type="ECO:0000256" key="7">
    <source>
        <dbReference type="ARBA" id="ARBA00023146"/>
    </source>
</evidence>
<evidence type="ECO:0000313" key="11">
    <source>
        <dbReference type="EMBL" id="NNA98615.1"/>
    </source>
</evidence>
<evidence type="ECO:0000313" key="12">
    <source>
        <dbReference type="Proteomes" id="UP000542111"/>
    </source>
</evidence>
<dbReference type="EC" id="6.1.1.2" evidence="9"/>
<comment type="subunit">
    <text evidence="9">Homodimer.</text>
</comment>
<evidence type="ECO:0000256" key="6">
    <source>
        <dbReference type="ARBA" id="ARBA00022917"/>
    </source>
</evidence>
<dbReference type="GO" id="GO:0004830">
    <property type="term" value="F:tryptophan-tRNA ligase activity"/>
    <property type="evidence" value="ECO:0007669"/>
    <property type="project" value="UniProtKB-UniRule"/>
</dbReference>
<reference evidence="11 12" key="1">
    <citation type="journal article" date="2020" name="Front. Microbiol.">
        <title>Genetic Organization of the aprX-lipA2 Operon Affects the Proteolytic Potential of Pseudomonas Species in Milk.</title>
        <authorList>
            <person name="Maier C."/>
            <person name="Huptas C."/>
            <person name="von Neubeck M."/>
            <person name="Scherer S."/>
            <person name="Wenning M."/>
            <person name="Lucking G."/>
        </authorList>
    </citation>
    <scope>NUCLEOTIDE SEQUENCE [LARGE SCALE GENOMIC DNA]</scope>
    <source>
        <strain evidence="11 12">G4779</strain>
    </source>
</reference>
<evidence type="ECO:0000256" key="3">
    <source>
        <dbReference type="ARBA" id="ARBA00022598"/>
    </source>
</evidence>
<keyword evidence="4 9" id="KW-0547">Nucleotide-binding</keyword>
<dbReference type="EMBL" id="JAAQYP010000062">
    <property type="protein sequence ID" value="NNA98615.1"/>
    <property type="molecule type" value="Genomic_DNA"/>
</dbReference>
<dbReference type="GeneID" id="70103649"/>
<evidence type="ECO:0000256" key="4">
    <source>
        <dbReference type="ARBA" id="ARBA00022741"/>
    </source>
</evidence>
<dbReference type="SUPFAM" id="SSF52374">
    <property type="entry name" value="Nucleotidylyl transferase"/>
    <property type="match status" value="1"/>
</dbReference>
<dbReference type="InterPro" id="IPR036913">
    <property type="entry name" value="YegP-like_sf"/>
</dbReference>
<dbReference type="InterPro" id="IPR024109">
    <property type="entry name" value="Trp-tRNA-ligase_bac-type"/>
</dbReference>